<dbReference type="Proteomes" id="UP000634660">
    <property type="component" value="Unassembled WGS sequence"/>
</dbReference>
<dbReference type="OrthoDB" id="4337674at2"/>
<dbReference type="EMBL" id="CP023701">
    <property type="protein sequence ID" value="QEU81589.1"/>
    <property type="molecule type" value="Genomic_DNA"/>
</dbReference>
<dbReference type="Proteomes" id="UP000326831">
    <property type="component" value="Chromosome"/>
</dbReference>
<sequence length="62" mass="6544">MKSSGRTKHHDVEQEGPELPDNGAMVDEHGRAPGVPSRTGTGSSAPPADAERVEGALKERRP</sequence>
<protein>
    <submittedName>
        <fullName evidence="3">Uncharacterized protein</fullName>
    </submittedName>
</protein>
<feature type="compositionally biased region" description="Basic and acidic residues" evidence="1">
    <location>
        <begin position="49"/>
        <end position="62"/>
    </location>
</feature>
<proteinExistence type="predicted"/>
<organism evidence="3 4">
    <name type="scientific">Streptomyces subrutilus</name>
    <dbReference type="NCBI Taxonomy" id="36818"/>
    <lineage>
        <taxon>Bacteria</taxon>
        <taxon>Bacillati</taxon>
        <taxon>Actinomycetota</taxon>
        <taxon>Actinomycetes</taxon>
        <taxon>Kitasatosporales</taxon>
        <taxon>Streptomycetaceae</taxon>
        <taxon>Streptomyces</taxon>
    </lineage>
</organism>
<evidence type="ECO:0000256" key="1">
    <source>
        <dbReference type="SAM" id="MobiDB-lite"/>
    </source>
</evidence>
<dbReference type="KEGG" id="ssub:CP968_27855"/>
<reference evidence="3 4" key="2">
    <citation type="submission" date="2017-09" db="EMBL/GenBank/DDBJ databases">
        <authorList>
            <person name="Lee N."/>
            <person name="Cho B.-K."/>
        </authorList>
    </citation>
    <scope>NUCLEOTIDE SEQUENCE [LARGE SCALE GENOMIC DNA]</scope>
    <source>
        <strain evidence="3 4">ATCC 27467</strain>
    </source>
</reference>
<feature type="region of interest" description="Disordered" evidence="1">
    <location>
        <begin position="1"/>
        <end position="62"/>
    </location>
</feature>
<evidence type="ECO:0000313" key="2">
    <source>
        <dbReference type="EMBL" id="GGZ93734.1"/>
    </source>
</evidence>
<dbReference type="EMBL" id="BMVX01000035">
    <property type="protein sequence ID" value="GGZ93734.1"/>
    <property type="molecule type" value="Genomic_DNA"/>
</dbReference>
<dbReference type="AlphaFoldDB" id="A0A5P2UTC2"/>
<gene>
    <name evidence="3" type="ORF">CP968_27855</name>
    <name evidence="2" type="ORF">GCM10010371_61950</name>
</gene>
<reference evidence="2" key="3">
    <citation type="submission" date="2020-09" db="EMBL/GenBank/DDBJ databases">
        <authorList>
            <person name="Sun Q."/>
            <person name="Ohkuma M."/>
        </authorList>
    </citation>
    <scope>NUCLEOTIDE SEQUENCE</scope>
    <source>
        <strain evidence="2">JCM 4834</strain>
    </source>
</reference>
<evidence type="ECO:0000313" key="3">
    <source>
        <dbReference type="EMBL" id="QEU81589.1"/>
    </source>
</evidence>
<keyword evidence="4" id="KW-1185">Reference proteome</keyword>
<dbReference type="RefSeq" id="WP_150520590.1">
    <property type="nucleotide sequence ID" value="NZ_BMVX01000035.1"/>
</dbReference>
<evidence type="ECO:0000313" key="4">
    <source>
        <dbReference type="Proteomes" id="UP000326831"/>
    </source>
</evidence>
<name>A0A5P2UTC2_9ACTN</name>
<reference evidence="2" key="1">
    <citation type="journal article" date="2014" name="Int. J. Syst. Evol. Microbiol.">
        <title>Complete genome sequence of Corynebacterium casei LMG S-19264T (=DSM 44701T), isolated from a smear-ripened cheese.</title>
        <authorList>
            <consortium name="US DOE Joint Genome Institute (JGI-PGF)"/>
            <person name="Walter F."/>
            <person name="Albersmeier A."/>
            <person name="Kalinowski J."/>
            <person name="Ruckert C."/>
        </authorList>
    </citation>
    <scope>NUCLEOTIDE SEQUENCE</scope>
    <source>
        <strain evidence="2">JCM 4834</strain>
    </source>
</reference>
<accession>A0A5P2UTC2</accession>